<evidence type="ECO:0000313" key="5">
    <source>
        <dbReference type="Proteomes" id="UP000276133"/>
    </source>
</evidence>
<dbReference type="AlphaFoldDB" id="A0A3M7PZE2"/>
<organism evidence="4 5">
    <name type="scientific">Brachionus plicatilis</name>
    <name type="common">Marine rotifer</name>
    <name type="synonym">Brachionus muelleri</name>
    <dbReference type="NCBI Taxonomy" id="10195"/>
    <lineage>
        <taxon>Eukaryota</taxon>
        <taxon>Metazoa</taxon>
        <taxon>Spiralia</taxon>
        <taxon>Gnathifera</taxon>
        <taxon>Rotifera</taxon>
        <taxon>Eurotatoria</taxon>
        <taxon>Monogononta</taxon>
        <taxon>Pseudotrocha</taxon>
        <taxon>Ploima</taxon>
        <taxon>Brachionidae</taxon>
        <taxon>Brachionus</taxon>
    </lineage>
</organism>
<feature type="region of interest" description="Disordered" evidence="2">
    <location>
        <begin position="1"/>
        <end position="83"/>
    </location>
</feature>
<sequence length="366" mass="41555">MSRFLQQTNSSGSDQPDTSNDTRNNASNQAQTNANMLWNDPNDDFDSDQLDEDDSYSWASTDNPDGLPGSSVPNQNPSLPNALANWRDWKSSNYNDPYFNQLNMLSQTIGKPKRDDSFRIEKLVDLCANYVASSIPFELVETYKQPVPEYLQLKITKASFPETIDNIRLYSCLANGNADEYMKGEQMYRAKCVRKLLQIGFHLSAQVSPSISQTNSNNLSYYNSKQNNILLSGFANGCFSVSLVCDRKRIVYCTCTCSKQAVSWCCHIVAVCLSRILDSDLVEYRAPVSESLSKLKRDQLQKFAQYLISELPQQNQLNKMNKLNKINYIYIKKIDLTDDPYVNLAYNFASIDLLPLPLLLPMSFPF</sequence>
<evidence type="ECO:0000256" key="1">
    <source>
        <dbReference type="PROSITE-ProRule" id="PRU00325"/>
    </source>
</evidence>
<dbReference type="PROSITE" id="PS50966">
    <property type="entry name" value="ZF_SWIM"/>
    <property type="match status" value="1"/>
</dbReference>
<feature type="compositionally biased region" description="Acidic residues" evidence="2">
    <location>
        <begin position="41"/>
        <end position="55"/>
    </location>
</feature>
<evidence type="ECO:0000256" key="2">
    <source>
        <dbReference type="SAM" id="MobiDB-lite"/>
    </source>
</evidence>
<dbReference type="EMBL" id="REGN01008158">
    <property type="protein sequence ID" value="RNA04314.1"/>
    <property type="molecule type" value="Genomic_DNA"/>
</dbReference>
<dbReference type="InterPro" id="IPR007527">
    <property type="entry name" value="Znf_SWIM"/>
</dbReference>
<dbReference type="PANTHER" id="PTHR22619">
    <property type="entry name" value="ZINC FINGER SWIM DOMAIN CONTAINING PROTEIN 4, 5, 6"/>
    <property type="match status" value="1"/>
</dbReference>
<keyword evidence="1" id="KW-0479">Metal-binding</keyword>
<dbReference type="OrthoDB" id="10013584at2759"/>
<dbReference type="Proteomes" id="UP000276133">
    <property type="component" value="Unassembled WGS sequence"/>
</dbReference>
<keyword evidence="5" id="KW-1185">Reference proteome</keyword>
<comment type="caution">
    <text evidence="4">The sequence shown here is derived from an EMBL/GenBank/DDBJ whole genome shotgun (WGS) entry which is preliminary data.</text>
</comment>
<evidence type="ECO:0000313" key="4">
    <source>
        <dbReference type="EMBL" id="RNA04314.1"/>
    </source>
</evidence>
<feature type="compositionally biased region" description="Low complexity" evidence="2">
    <location>
        <begin position="24"/>
        <end position="35"/>
    </location>
</feature>
<gene>
    <name evidence="4" type="ORF">BpHYR1_041825</name>
</gene>
<dbReference type="GO" id="GO:0031462">
    <property type="term" value="C:Cul2-RING ubiquitin ligase complex"/>
    <property type="evidence" value="ECO:0007669"/>
    <property type="project" value="TreeGrafter"/>
</dbReference>
<name>A0A3M7PZE2_BRAPC</name>
<protein>
    <submittedName>
        <fullName evidence="4">Zinc finger SWIM domain-containing 8-like</fullName>
    </submittedName>
</protein>
<dbReference type="STRING" id="10195.A0A3M7PZE2"/>
<evidence type="ECO:0000259" key="3">
    <source>
        <dbReference type="PROSITE" id="PS50966"/>
    </source>
</evidence>
<keyword evidence="1" id="KW-0863">Zinc-finger</keyword>
<reference evidence="4 5" key="1">
    <citation type="journal article" date="2018" name="Sci. Rep.">
        <title>Genomic signatures of local adaptation to the degree of environmental predictability in rotifers.</title>
        <authorList>
            <person name="Franch-Gras L."/>
            <person name="Hahn C."/>
            <person name="Garcia-Roger E.M."/>
            <person name="Carmona M.J."/>
            <person name="Serra M."/>
            <person name="Gomez A."/>
        </authorList>
    </citation>
    <scope>NUCLEOTIDE SEQUENCE [LARGE SCALE GENOMIC DNA]</scope>
    <source>
        <strain evidence="4">HYR1</strain>
    </source>
</reference>
<dbReference type="PANTHER" id="PTHR22619:SF1">
    <property type="entry name" value="ZINC FINGER SWIM DOMAIN-CONTAINING PROTEIN 8"/>
    <property type="match status" value="1"/>
</dbReference>
<proteinExistence type="predicted"/>
<keyword evidence="1" id="KW-0862">Zinc</keyword>
<feature type="compositionally biased region" description="Polar residues" evidence="2">
    <location>
        <begin position="1"/>
        <end position="23"/>
    </location>
</feature>
<accession>A0A3M7PZE2</accession>
<dbReference type="GO" id="GO:0008270">
    <property type="term" value="F:zinc ion binding"/>
    <property type="evidence" value="ECO:0007669"/>
    <property type="project" value="UniProtKB-KW"/>
</dbReference>
<feature type="domain" description="SWIM-type" evidence="3">
    <location>
        <begin position="239"/>
        <end position="276"/>
    </location>
</feature>